<organism evidence="2 3">
    <name type="scientific">Caenorhabditis angaria</name>
    <dbReference type="NCBI Taxonomy" id="860376"/>
    <lineage>
        <taxon>Eukaryota</taxon>
        <taxon>Metazoa</taxon>
        <taxon>Ecdysozoa</taxon>
        <taxon>Nematoda</taxon>
        <taxon>Chromadorea</taxon>
        <taxon>Rhabditida</taxon>
        <taxon>Rhabditina</taxon>
        <taxon>Rhabditomorpha</taxon>
        <taxon>Rhabditoidea</taxon>
        <taxon>Rhabditidae</taxon>
        <taxon>Peloderinae</taxon>
        <taxon>Caenorhabditis</taxon>
    </lineage>
</organism>
<proteinExistence type="predicted"/>
<sequence length="83" mass="9759">MKILAFFIVVIFLSFNILVHSKPIQDEGTFDFSDENVQLDISNIIHQSLKFFFIPLESHKKQQETENLPKCAFKVCEFHRTNN</sequence>
<accession>A0A9P1J1B0</accession>
<name>A0A9P1J1B0_9PELO</name>
<comment type="caution">
    <text evidence="2">The sequence shown here is derived from an EMBL/GenBank/DDBJ whole genome shotgun (WGS) entry which is preliminary data.</text>
</comment>
<feature type="signal peptide" evidence="1">
    <location>
        <begin position="1"/>
        <end position="21"/>
    </location>
</feature>
<dbReference type="Proteomes" id="UP001152747">
    <property type="component" value="Unassembled WGS sequence"/>
</dbReference>
<reference evidence="2" key="1">
    <citation type="submission" date="2022-11" db="EMBL/GenBank/DDBJ databases">
        <authorList>
            <person name="Kikuchi T."/>
        </authorList>
    </citation>
    <scope>NUCLEOTIDE SEQUENCE</scope>
    <source>
        <strain evidence="2">PS1010</strain>
    </source>
</reference>
<keyword evidence="1" id="KW-0732">Signal</keyword>
<protein>
    <submittedName>
        <fullName evidence="2">Uncharacterized protein</fullName>
    </submittedName>
</protein>
<keyword evidence="3" id="KW-1185">Reference proteome</keyword>
<evidence type="ECO:0000256" key="1">
    <source>
        <dbReference type="SAM" id="SignalP"/>
    </source>
</evidence>
<dbReference type="EMBL" id="CANHGI010000006">
    <property type="protein sequence ID" value="CAI5453899.1"/>
    <property type="molecule type" value="Genomic_DNA"/>
</dbReference>
<gene>
    <name evidence="2" type="ORF">CAMP_LOCUS16536</name>
</gene>
<feature type="chain" id="PRO_5040196622" evidence="1">
    <location>
        <begin position="22"/>
        <end position="83"/>
    </location>
</feature>
<dbReference type="AlphaFoldDB" id="A0A9P1J1B0"/>
<evidence type="ECO:0000313" key="2">
    <source>
        <dbReference type="EMBL" id="CAI5453899.1"/>
    </source>
</evidence>
<evidence type="ECO:0000313" key="3">
    <source>
        <dbReference type="Proteomes" id="UP001152747"/>
    </source>
</evidence>